<accession>A0AAX2A942</accession>
<evidence type="ECO:0000313" key="2">
    <source>
        <dbReference type="Proteomes" id="UP000289193"/>
    </source>
</evidence>
<comment type="caution">
    <text evidence="1">The sequence shown here is derived from an EMBL/GenBank/DDBJ whole genome shotgun (WGS) entry which is preliminary data.</text>
</comment>
<name>A0AAX2A942_9BACT</name>
<keyword evidence="2" id="KW-1185">Reference proteome</keyword>
<reference evidence="1 2" key="1">
    <citation type="submission" date="2017-10" db="EMBL/GenBank/DDBJ databases">
        <title>Genomics of the genus Arcobacter.</title>
        <authorList>
            <person name="Perez-Cataluna A."/>
            <person name="Figueras M.J."/>
        </authorList>
    </citation>
    <scope>NUCLEOTIDE SEQUENCE [LARGE SCALE GENOMIC DNA]</scope>
    <source>
        <strain evidence="1 2">CECT 7835</strain>
    </source>
</reference>
<dbReference type="EMBL" id="PDKM01000007">
    <property type="protein sequence ID" value="RXK09186.1"/>
    <property type="molecule type" value="Genomic_DNA"/>
</dbReference>
<sequence>MIFLIYIFLIIIFFFLYFMEDKKEDTLTIKNLKEKLEKEKTNNSFHYISSELINLYILAKEKKITISFFEYKDDTCVIELNSLNKKSIYEFLNKYKAVINSFSYDELKGGYKANATFKSFRR</sequence>
<dbReference type="AlphaFoldDB" id="A0AAX2A942"/>
<dbReference type="Proteomes" id="UP000289193">
    <property type="component" value="Unassembled WGS sequence"/>
</dbReference>
<gene>
    <name evidence="1" type="ORF">CRV05_11415</name>
</gene>
<organism evidence="1 2">
    <name type="scientific">Halarcobacter bivalviorum</name>
    <dbReference type="NCBI Taxonomy" id="663364"/>
    <lineage>
        <taxon>Bacteria</taxon>
        <taxon>Pseudomonadati</taxon>
        <taxon>Campylobacterota</taxon>
        <taxon>Epsilonproteobacteria</taxon>
        <taxon>Campylobacterales</taxon>
        <taxon>Arcobacteraceae</taxon>
        <taxon>Halarcobacter</taxon>
    </lineage>
</organism>
<evidence type="ECO:0000313" key="1">
    <source>
        <dbReference type="EMBL" id="RXK09186.1"/>
    </source>
</evidence>
<protein>
    <submittedName>
        <fullName evidence="1">Uncharacterized protein</fullName>
    </submittedName>
</protein>
<proteinExistence type="predicted"/>